<gene>
    <name evidence="2" type="ORF">UT23_C0031G0003</name>
</gene>
<dbReference type="InterPro" id="IPR029044">
    <property type="entry name" value="Nucleotide-diphossugar_trans"/>
</dbReference>
<proteinExistence type="predicted"/>
<dbReference type="Pfam" id="PF00535">
    <property type="entry name" value="Glycos_transf_2"/>
    <property type="match status" value="1"/>
</dbReference>
<dbReference type="EMBL" id="LBWA01000031">
    <property type="protein sequence ID" value="KKQ96443.1"/>
    <property type="molecule type" value="Genomic_DNA"/>
</dbReference>
<dbReference type="AlphaFoldDB" id="A0A0G0LWX5"/>
<accession>A0A0G0LWX5</accession>
<evidence type="ECO:0000259" key="1">
    <source>
        <dbReference type="Pfam" id="PF00535"/>
    </source>
</evidence>
<dbReference type="CDD" id="cd04186">
    <property type="entry name" value="GT_2_like_c"/>
    <property type="match status" value="1"/>
</dbReference>
<protein>
    <submittedName>
        <fullName evidence="2">Glycosyltransferase</fullName>
    </submittedName>
</protein>
<evidence type="ECO:0000313" key="2">
    <source>
        <dbReference type="EMBL" id="KKQ96443.1"/>
    </source>
</evidence>
<dbReference type="Proteomes" id="UP000034325">
    <property type="component" value="Unassembled WGS sequence"/>
</dbReference>
<dbReference type="InterPro" id="IPR001173">
    <property type="entry name" value="Glyco_trans_2-like"/>
</dbReference>
<name>A0A0G0LWX5_9BACT</name>
<evidence type="ECO:0000313" key="3">
    <source>
        <dbReference type="Proteomes" id="UP000034325"/>
    </source>
</evidence>
<comment type="caution">
    <text evidence="2">The sequence shown here is derived from an EMBL/GenBank/DDBJ whole genome shotgun (WGS) entry which is preliminary data.</text>
</comment>
<organism evidence="2 3">
    <name type="scientific">Candidatus Woesebacteria bacterium GW2011_GWA1_39_12</name>
    <dbReference type="NCBI Taxonomy" id="1618549"/>
    <lineage>
        <taxon>Bacteria</taxon>
        <taxon>Candidatus Woeseibacteriota</taxon>
    </lineage>
</organism>
<sequence length="304" mass="35188">MELSIVIVSFNTKDLLVDCVESIFANTRNLKFEVVVIDNASSDASVEAIQKLKIENFKLKIIRNRMNLGFAEANNQGLKKAKGEFVLFLNSDTVIKDNLLKEMVSWMKNNPGVGISTCALKNRDGSLQGTGGYFPTLIRVFSWMTIQDIPFVDFLIKPFHPLKAKSFFKSESFYKKKRELDWVTGAFFLTRKEIFGGVEQWDKNYFMYFEEVDLCFRAKRLGWRVMYLPQWSILHYGGASGTSEFSTLSEFRGIKRFYKKFYPHWQYPLLRLFLKIGSLARIVALVILEGRESAKIYVKAYKQA</sequence>
<feature type="domain" description="Glycosyltransferase 2-like" evidence="1">
    <location>
        <begin position="4"/>
        <end position="129"/>
    </location>
</feature>
<dbReference type="PANTHER" id="PTHR43179">
    <property type="entry name" value="RHAMNOSYLTRANSFERASE WBBL"/>
    <property type="match status" value="1"/>
</dbReference>
<dbReference type="SUPFAM" id="SSF53448">
    <property type="entry name" value="Nucleotide-diphospho-sugar transferases"/>
    <property type="match status" value="1"/>
</dbReference>
<reference evidence="2 3" key="1">
    <citation type="journal article" date="2015" name="Nature">
        <title>rRNA introns, odd ribosomes, and small enigmatic genomes across a large radiation of phyla.</title>
        <authorList>
            <person name="Brown C.T."/>
            <person name="Hug L.A."/>
            <person name="Thomas B.C."/>
            <person name="Sharon I."/>
            <person name="Castelle C.J."/>
            <person name="Singh A."/>
            <person name="Wilkins M.J."/>
            <person name="Williams K.H."/>
            <person name="Banfield J.F."/>
        </authorList>
    </citation>
    <scope>NUCLEOTIDE SEQUENCE [LARGE SCALE GENOMIC DNA]</scope>
</reference>
<dbReference type="GO" id="GO:0016740">
    <property type="term" value="F:transferase activity"/>
    <property type="evidence" value="ECO:0007669"/>
    <property type="project" value="UniProtKB-KW"/>
</dbReference>
<dbReference type="PANTHER" id="PTHR43179:SF7">
    <property type="entry name" value="RHAMNOSYLTRANSFERASE WBBL"/>
    <property type="match status" value="1"/>
</dbReference>
<keyword evidence="2" id="KW-0808">Transferase</keyword>
<dbReference type="Gene3D" id="3.90.550.10">
    <property type="entry name" value="Spore Coat Polysaccharide Biosynthesis Protein SpsA, Chain A"/>
    <property type="match status" value="1"/>
</dbReference>